<keyword evidence="1" id="KW-0812">Transmembrane</keyword>
<keyword evidence="3" id="KW-1185">Reference proteome</keyword>
<evidence type="ECO:0000313" key="2">
    <source>
        <dbReference type="EMBL" id="MPC24599.1"/>
    </source>
</evidence>
<organism evidence="2 3">
    <name type="scientific">Portunus trituberculatus</name>
    <name type="common">Swimming crab</name>
    <name type="synonym">Neptunus trituberculatus</name>
    <dbReference type="NCBI Taxonomy" id="210409"/>
    <lineage>
        <taxon>Eukaryota</taxon>
        <taxon>Metazoa</taxon>
        <taxon>Ecdysozoa</taxon>
        <taxon>Arthropoda</taxon>
        <taxon>Crustacea</taxon>
        <taxon>Multicrustacea</taxon>
        <taxon>Malacostraca</taxon>
        <taxon>Eumalacostraca</taxon>
        <taxon>Eucarida</taxon>
        <taxon>Decapoda</taxon>
        <taxon>Pleocyemata</taxon>
        <taxon>Brachyura</taxon>
        <taxon>Eubrachyura</taxon>
        <taxon>Portunoidea</taxon>
        <taxon>Portunidae</taxon>
        <taxon>Portuninae</taxon>
        <taxon>Portunus</taxon>
    </lineage>
</organism>
<feature type="transmembrane region" description="Helical" evidence="1">
    <location>
        <begin position="70"/>
        <end position="93"/>
    </location>
</feature>
<name>A0A5B7DU72_PORTR</name>
<keyword evidence="1" id="KW-0472">Membrane</keyword>
<accession>A0A5B7DU72</accession>
<keyword evidence="1" id="KW-1133">Transmembrane helix</keyword>
<dbReference type="EMBL" id="VSRR010001349">
    <property type="protein sequence ID" value="MPC24599.1"/>
    <property type="molecule type" value="Genomic_DNA"/>
</dbReference>
<dbReference type="Proteomes" id="UP000324222">
    <property type="component" value="Unassembled WGS sequence"/>
</dbReference>
<evidence type="ECO:0000313" key="3">
    <source>
        <dbReference type="Proteomes" id="UP000324222"/>
    </source>
</evidence>
<reference evidence="2 3" key="1">
    <citation type="submission" date="2019-05" db="EMBL/GenBank/DDBJ databases">
        <title>Another draft genome of Portunus trituberculatus and its Hox gene families provides insights of decapod evolution.</title>
        <authorList>
            <person name="Jeong J.-H."/>
            <person name="Song I."/>
            <person name="Kim S."/>
            <person name="Choi T."/>
            <person name="Kim D."/>
            <person name="Ryu S."/>
            <person name="Kim W."/>
        </authorList>
    </citation>
    <scope>NUCLEOTIDE SEQUENCE [LARGE SCALE GENOMIC DNA]</scope>
    <source>
        <tissue evidence="2">Muscle</tissue>
    </source>
</reference>
<gene>
    <name evidence="2" type="ORF">E2C01_017686</name>
</gene>
<dbReference type="AlphaFoldDB" id="A0A5B7DU72"/>
<proteinExistence type="predicted"/>
<evidence type="ECO:0000256" key="1">
    <source>
        <dbReference type="SAM" id="Phobius"/>
    </source>
</evidence>
<protein>
    <submittedName>
        <fullName evidence="2">Uncharacterized protein</fullName>
    </submittedName>
</protein>
<sequence>MMVVVVVRTEDDIVVMTHLHNSPAFTCSGAVSRSSEPHQGSRIVHCLAPCLAAPAPPLPAIQDEGSRSHFLVVAPVVVITGHHALFLVAIHFVDRDRPRSATGVSAIRARLGTYWSNIQHIGAEKRLLVPTATHEMLVVRIQLGHYQEDVGTLSQAQVAAGRGRLLREVSMMNLHTLEFKHVFILTPK</sequence>
<comment type="caution">
    <text evidence="2">The sequence shown here is derived from an EMBL/GenBank/DDBJ whole genome shotgun (WGS) entry which is preliminary data.</text>
</comment>